<dbReference type="SUPFAM" id="SSF74788">
    <property type="entry name" value="Cullin repeat-like"/>
    <property type="match status" value="1"/>
</dbReference>
<dbReference type="GO" id="GO:0000145">
    <property type="term" value="C:exocyst"/>
    <property type="evidence" value="ECO:0007669"/>
    <property type="project" value="InterPro"/>
</dbReference>
<proteinExistence type="inferred from homology"/>
<dbReference type="GO" id="GO:0005935">
    <property type="term" value="C:cellular bud neck"/>
    <property type="evidence" value="ECO:0007669"/>
    <property type="project" value="UniProtKB-SubCell"/>
</dbReference>
<evidence type="ECO:0000259" key="6">
    <source>
        <dbReference type="Pfam" id="PF03081"/>
    </source>
</evidence>
<dbReference type="GO" id="GO:0015031">
    <property type="term" value="P:protein transport"/>
    <property type="evidence" value="ECO:0007669"/>
    <property type="project" value="UniProtKB-KW"/>
</dbReference>
<evidence type="ECO:0000256" key="3">
    <source>
        <dbReference type="ARBA" id="ARBA00022483"/>
    </source>
</evidence>
<keyword evidence="8" id="KW-1185">Reference proteome</keyword>
<evidence type="ECO:0000313" key="7">
    <source>
        <dbReference type="EMBL" id="KAG5635948.1"/>
    </source>
</evidence>
<dbReference type="InterPro" id="IPR004140">
    <property type="entry name" value="Exo70"/>
</dbReference>
<dbReference type="Gene3D" id="1.20.1280.170">
    <property type="entry name" value="Exocyst complex component Exo70"/>
    <property type="match status" value="1"/>
</dbReference>
<gene>
    <name evidence="7" type="ORF">H0H81_009573</name>
</gene>
<feature type="transmembrane region" description="Helical" evidence="5">
    <location>
        <begin position="154"/>
        <end position="176"/>
    </location>
</feature>
<protein>
    <recommendedName>
        <fullName evidence="4">Exocyst complex protein EXO70</fullName>
    </recommendedName>
</protein>
<dbReference type="GO" id="GO:0005546">
    <property type="term" value="F:phosphatidylinositol-4,5-bisphosphate binding"/>
    <property type="evidence" value="ECO:0007669"/>
    <property type="project" value="InterPro"/>
</dbReference>
<evidence type="ECO:0000256" key="1">
    <source>
        <dbReference type="ARBA" id="ARBA00006756"/>
    </source>
</evidence>
<dbReference type="PANTHER" id="PTHR12542">
    <property type="entry name" value="EXOCYST COMPLEX PROTEIN EXO70"/>
    <property type="match status" value="1"/>
</dbReference>
<sequence>MPARLIETGAKKLAQLYTKLVAEVSSGSPPPPGADWAMAMFPPAVLSTLRQLVAFLRTLPMPATHPSHPAAETILTTLKDAQRGYADMRGAWTQKCLESQGKRVIDRADTIDVIAAGKEFGKWVEVALISCEEEYQLLTQLTPIASPAMLGSSFTILLAPILSLFGTTLTALVNLVKRSLPKYTFLALSAYEEMLVLQPQWDDLLSRRGNAGRREGNELRDGLHTLRAVCLRSFPEFLADLKLGALGKGGELVTTGLADFAISTVKYMERLPQVEAAAGSALFTLGDGNWKMGEGVQVGKGATKGGESDESVVLEHYVYDIVVTAVNSLNTLSRSSRRPTIASIFLLNNISYLRHHLFLEPIHPALAGLIPKSAHDYLNSNFRTAKSAYFDSNFMPLMQALTDDPKEKTNKSATKEKFTRFFDLLEEVMERHKLAKVMEDDADGREQIAEEVVKLVIPSLQRFSQKHRDKEFSKNPQKYIKMSNEAVESQLRSIYR</sequence>
<keyword evidence="4" id="KW-0653">Protein transport</keyword>
<dbReference type="EMBL" id="JABCKI010005997">
    <property type="protein sequence ID" value="KAG5635948.1"/>
    <property type="molecule type" value="Genomic_DNA"/>
</dbReference>
<dbReference type="Proteomes" id="UP000717328">
    <property type="component" value="Unassembled WGS sequence"/>
</dbReference>
<name>A0A9P7FPU3_9AGAR</name>
<organism evidence="7 8">
    <name type="scientific">Sphagnurus paluster</name>
    <dbReference type="NCBI Taxonomy" id="117069"/>
    <lineage>
        <taxon>Eukaryota</taxon>
        <taxon>Fungi</taxon>
        <taxon>Dikarya</taxon>
        <taxon>Basidiomycota</taxon>
        <taxon>Agaricomycotina</taxon>
        <taxon>Agaricomycetes</taxon>
        <taxon>Agaricomycetidae</taxon>
        <taxon>Agaricales</taxon>
        <taxon>Tricholomatineae</taxon>
        <taxon>Lyophyllaceae</taxon>
        <taxon>Sphagnurus</taxon>
    </lineage>
</organism>
<dbReference type="Pfam" id="PF03081">
    <property type="entry name" value="Exo70_C"/>
    <property type="match status" value="1"/>
</dbReference>
<evidence type="ECO:0000313" key="8">
    <source>
        <dbReference type="Proteomes" id="UP000717328"/>
    </source>
</evidence>
<keyword evidence="2 4" id="KW-0813">Transport</keyword>
<evidence type="ECO:0000256" key="4">
    <source>
        <dbReference type="RuleBase" id="RU365026"/>
    </source>
</evidence>
<comment type="function">
    <text evidence="4">Involved in the secretory pathway as part of the exocyst complex which tethers secretory vesicles to the sites of exocytosis. Also plays a role in the assembly of the exocyst.</text>
</comment>
<reference evidence="7" key="2">
    <citation type="submission" date="2021-10" db="EMBL/GenBank/DDBJ databases">
        <title>Phylogenomics reveals ancestral predisposition of the termite-cultivated fungus Termitomyces towards a domesticated lifestyle.</title>
        <authorList>
            <person name="Auxier B."/>
            <person name="Grum-Grzhimaylo A."/>
            <person name="Cardenas M.E."/>
            <person name="Lodge J.D."/>
            <person name="Laessoe T."/>
            <person name="Pedersen O."/>
            <person name="Smith M.E."/>
            <person name="Kuyper T.W."/>
            <person name="Franco-Molano E.A."/>
            <person name="Baroni T.J."/>
            <person name="Aanen D.K."/>
        </authorList>
    </citation>
    <scope>NUCLEOTIDE SEQUENCE</scope>
    <source>
        <strain evidence="7">D49</strain>
    </source>
</reference>
<dbReference type="GO" id="GO:0006887">
    <property type="term" value="P:exocytosis"/>
    <property type="evidence" value="ECO:0007669"/>
    <property type="project" value="UniProtKB-KW"/>
</dbReference>
<keyword evidence="5" id="KW-1133">Transmembrane helix</keyword>
<comment type="caution">
    <text evidence="7">The sequence shown here is derived from an EMBL/GenBank/DDBJ whole genome shotgun (WGS) entry which is preliminary data.</text>
</comment>
<keyword evidence="3 4" id="KW-0268">Exocytosis</keyword>
<evidence type="ECO:0000256" key="5">
    <source>
        <dbReference type="SAM" id="Phobius"/>
    </source>
</evidence>
<keyword evidence="5" id="KW-0812">Transmembrane</keyword>
<keyword evidence="5" id="KW-0472">Membrane</keyword>
<accession>A0A9P7FPU3</accession>
<comment type="subcellular location">
    <subcellularLocation>
        <location evidence="4">Bud</location>
    </subcellularLocation>
    <subcellularLocation>
        <location evidence="4">Bud neck</location>
    </subcellularLocation>
</comment>
<dbReference type="InterPro" id="IPR046364">
    <property type="entry name" value="Exo70_C"/>
</dbReference>
<dbReference type="InterPro" id="IPR016159">
    <property type="entry name" value="Cullin_repeat-like_dom_sf"/>
</dbReference>
<dbReference type="PANTHER" id="PTHR12542:SF41">
    <property type="entry name" value="EXOCYST COMPLEX COMPONENT 7"/>
    <property type="match status" value="1"/>
</dbReference>
<reference evidence="7" key="1">
    <citation type="submission" date="2021-02" db="EMBL/GenBank/DDBJ databases">
        <authorList>
            <person name="Nieuwenhuis M."/>
            <person name="Van De Peppel L.J.J."/>
        </authorList>
    </citation>
    <scope>NUCLEOTIDE SEQUENCE</scope>
    <source>
        <strain evidence="7">D49</strain>
    </source>
</reference>
<feature type="domain" description="Exocyst complex subunit Exo70 C-terminal" evidence="6">
    <location>
        <begin position="129"/>
        <end position="492"/>
    </location>
</feature>
<evidence type="ECO:0000256" key="2">
    <source>
        <dbReference type="ARBA" id="ARBA00022448"/>
    </source>
</evidence>
<comment type="similarity">
    <text evidence="1 4">Belongs to the EXO70 family.</text>
</comment>
<dbReference type="AlphaFoldDB" id="A0A9P7FPU3"/>
<dbReference type="OrthoDB" id="1922221at2759"/>